<gene>
    <name evidence="3" type="ORF">QSP1433_LOCUS355</name>
</gene>
<organism evidence="3">
    <name type="scientific">Mucochytrium quahogii</name>
    <dbReference type="NCBI Taxonomy" id="96639"/>
    <lineage>
        <taxon>Eukaryota</taxon>
        <taxon>Sar</taxon>
        <taxon>Stramenopiles</taxon>
        <taxon>Bigyra</taxon>
        <taxon>Labyrinthulomycetes</taxon>
        <taxon>Thraustochytrida</taxon>
        <taxon>Thraustochytriidae</taxon>
        <taxon>Mucochytrium</taxon>
    </lineage>
</organism>
<dbReference type="InterPro" id="IPR029058">
    <property type="entry name" value="AB_hydrolase_fold"/>
</dbReference>
<proteinExistence type="predicted"/>
<reference evidence="3" key="1">
    <citation type="submission" date="2021-01" db="EMBL/GenBank/DDBJ databases">
        <authorList>
            <person name="Corre E."/>
            <person name="Pelletier E."/>
            <person name="Niang G."/>
            <person name="Scheremetjew M."/>
            <person name="Finn R."/>
            <person name="Kale V."/>
            <person name="Holt S."/>
            <person name="Cochrane G."/>
            <person name="Meng A."/>
            <person name="Brown T."/>
            <person name="Cohen L."/>
        </authorList>
    </citation>
    <scope>NUCLEOTIDE SEQUENCE</scope>
    <source>
        <strain evidence="3">NY070348D</strain>
    </source>
</reference>
<dbReference type="InterPro" id="IPR006693">
    <property type="entry name" value="AB_hydrolase_lipase"/>
</dbReference>
<protein>
    <recommendedName>
        <fullName evidence="2">Partial AB-hydrolase lipase domain-containing protein</fullName>
    </recommendedName>
</protein>
<dbReference type="PANTHER" id="PTHR11005">
    <property type="entry name" value="LYSOSOMAL ACID LIPASE-RELATED"/>
    <property type="match status" value="1"/>
</dbReference>
<dbReference type="Pfam" id="PF04083">
    <property type="entry name" value="Abhydro_lipase"/>
    <property type="match status" value="1"/>
</dbReference>
<feature type="compositionally biased region" description="Acidic residues" evidence="1">
    <location>
        <begin position="20"/>
        <end position="45"/>
    </location>
</feature>
<name>A0A7S2W250_9STRA</name>
<dbReference type="SUPFAM" id="SSF53474">
    <property type="entry name" value="alpha/beta-Hydrolases"/>
    <property type="match status" value="1"/>
</dbReference>
<sequence length="864" mass="96067">MEDNSTASQQSLGGKQEQNTDSEDDYAAEDDSPQIEQLPDEDDLVDAGLAAAQDSVKTVITQSFRAFAYAANSVASLVLTAHDHGTTYSDSPKALAQPAGSSSSEGVQEKVPELVDSKPMSLSTKRMPKPRTASDDAFSSLFHELDDSVFSLPGTPRGSTLSNTLPSRNTSDFQLNFLTSSSNEEEEDLPEGPPTDDDVYTEVGSRGSDFHGSQVQTTTTTMTTTQNGTIQVSVRSISQRLTQPIVFVSSFFNQREEDSELDGITHINSPSQYYFTPPVTPFANARKASLRGFKSSLRKMSFGSFHSIKGAISGWRENRKMISAEPVPNASNTQSGLFEDIEMFLLERVDLTFFAARNLAKKMKHENGAKKNLALTPRRQRRKTTRKQRFVFKKFLRDLLTLRIPRSIFSTAKHVICHPLGSMDEATRRFIHLENVDELEGVGEIVRKQGYPYEEIFVCTRDGYILRLERIPNVKSKRVLFMQHGVMDSSFTWVANGADGSLAFRAHDAGYDVFLGNFRGAGGDGARRHVNPNISDDEYWDFSINEHAFEDIPAFVNAIVRTKMSELSNKDNVGEEASEPPTVVGVAHSMGGAAMLMYLLNEKQHNRRHFLDGMVLVSPAGVHEDSPLYARYGGRMVDLTLAKMVNSLRLPTDALTRATVKLVQDIKNNVPAVENIISLVVVYALGGDPKQPRRGPFSTVQQLTYNVLTCGTSTKVFSHLRQFIVTKRFQAFDYEPTAIPNHRTSKKGGNMEHYGQETPPEYTCMYDKIDVPVHLIAGLGDKLIGPTNVLRHYEAMKKHGVDVTIESFERCGHADFTCGLHTGALRGILSAVDKTVDRIITKRRRMLALKRKKLITPHFDISKK</sequence>
<feature type="compositionally biased region" description="Acidic residues" evidence="1">
    <location>
        <begin position="183"/>
        <end position="200"/>
    </location>
</feature>
<evidence type="ECO:0000256" key="1">
    <source>
        <dbReference type="SAM" id="MobiDB-lite"/>
    </source>
</evidence>
<feature type="region of interest" description="Disordered" evidence="1">
    <location>
        <begin position="181"/>
        <end position="220"/>
    </location>
</feature>
<feature type="compositionally biased region" description="Polar residues" evidence="1">
    <location>
        <begin position="1"/>
        <end position="19"/>
    </location>
</feature>
<evidence type="ECO:0000259" key="2">
    <source>
        <dbReference type="Pfam" id="PF04083"/>
    </source>
</evidence>
<feature type="region of interest" description="Disordered" evidence="1">
    <location>
        <begin position="1"/>
        <end position="46"/>
    </location>
</feature>
<accession>A0A7S2W250</accession>
<dbReference type="GO" id="GO:0006629">
    <property type="term" value="P:lipid metabolic process"/>
    <property type="evidence" value="ECO:0007669"/>
    <property type="project" value="InterPro"/>
</dbReference>
<dbReference type="EMBL" id="HBHK01000550">
    <property type="protein sequence ID" value="CAD9662520.1"/>
    <property type="molecule type" value="Transcribed_RNA"/>
</dbReference>
<dbReference type="Gene3D" id="3.40.50.1820">
    <property type="entry name" value="alpha/beta hydrolase"/>
    <property type="match status" value="1"/>
</dbReference>
<feature type="region of interest" description="Disordered" evidence="1">
    <location>
        <begin position="89"/>
        <end position="110"/>
    </location>
</feature>
<feature type="domain" description="Partial AB-hydrolase lipase" evidence="2">
    <location>
        <begin position="443"/>
        <end position="497"/>
    </location>
</feature>
<evidence type="ECO:0000313" key="3">
    <source>
        <dbReference type="EMBL" id="CAD9662520.1"/>
    </source>
</evidence>
<dbReference type="AlphaFoldDB" id="A0A7S2W250"/>